<gene>
    <name evidence="1" type="ORF">JWYL7_0302</name>
    <name evidence="2" type="ORF">SAMN05661008_01056</name>
</gene>
<dbReference type="AlphaFoldDB" id="A0A150FNQ8"/>
<keyword evidence="4" id="KW-1185">Reference proteome</keyword>
<dbReference type="PATRIC" id="fig|1121328.3.peg.301"/>
<name>A0A150FNQ8_CLOPD</name>
<comment type="caution">
    <text evidence="1">The sequence shown here is derived from an EMBL/GenBank/DDBJ whole genome shotgun (WGS) entry which is preliminary data.</text>
</comment>
<dbReference type="EMBL" id="LSFY01000001">
    <property type="protein sequence ID" value="KXZ39227.1"/>
    <property type="molecule type" value="Genomic_DNA"/>
</dbReference>
<dbReference type="RefSeq" id="WP_066068020.1">
    <property type="nucleotide sequence ID" value="NZ_FRBG01000006.1"/>
</dbReference>
<reference evidence="2 4" key="2">
    <citation type="submission" date="2016-11" db="EMBL/GenBank/DDBJ databases">
        <authorList>
            <person name="Varghese N."/>
            <person name="Submissions S."/>
        </authorList>
    </citation>
    <scope>NUCLEOTIDE SEQUENCE [LARGE SCALE GENOMIC DNA]</scope>
    <source>
        <strain evidence="2 4">DSM 7308</strain>
    </source>
</reference>
<evidence type="ECO:0000313" key="4">
    <source>
        <dbReference type="Proteomes" id="UP000323392"/>
    </source>
</evidence>
<dbReference type="Proteomes" id="UP000323392">
    <property type="component" value="Unassembled WGS sequence"/>
</dbReference>
<dbReference type="Proteomes" id="UP000092605">
    <property type="component" value="Unassembled WGS sequence"/>
</dbReference>
<reference evidence="1 3" key="1">
    <citation type="submission" date="2016-02" db="EMBL/GenBank/DDBJ databases">
        <title>Draft genome sequence for Clostridium paradoxum JW-YL-7.</title>
        <authorList>
            <person name="Utturkar S.M."/>
            <person name="Lancaster A."/>
            <person name="Poole F.L."/>
            <person name="Adams M.W."/>
            <person name="Brown S.D."/>
        </authorList>
    </citation>
    <scope>NUCLEOTIDE SEQUENCE [LARGE SCALE GENOMIC DNA]</scope>
    <source>
        <strain evidence="1 3">JW-YL-7</strain>
    </source>
</reference>
<sequence length="202" mass="24284">MYISHKLRSGLFEKVFCLYYFGFTTNLSYKYDHYYYEYAKKLKMEDENPNFEVKDSGIFNNIYLCLNRPLFLPEDKIWLPIQKFETGKLTYGVANPNKEEFNSLADFFVKEDIIEIRIPWQLLNVMDPSTKMIMDDLYVNNGIKAIKTEGFHLGIILKREDNITYTSMRKYTWEPWEFPKYHERLKKSYFILKEAFKNIGGE</sequence>
<protein>
    <submittedName>
        <fullName evidence="1">Uncharacterized protein</fullName>
    </submittedName>
</protein>
<proteinExistence type="predicted"/>
<evidence type="ECO:0000313" key="3">
    <source>
        <dbReference type="Proteomes" id="UP000092605"/>
    </source>
</evidence>
<accession>A0A150FNQ8</accession>
<dbReference type="EMBL" id="FRBG01000006">
    <property type="protein sequence ID" value="SHK87051.1"/>
    <property type="molecule type" value="Genomic_DNA"/>
</dbReference>
<evidence type="ECO:0000313" key="2">
    <source>
        <dbReference type="EMBL" id="SHK87051.1"/>
    </source>
</evidence>
<dbReference type="STRING" id="1121328.JWYL7_0302"/>
<dbReference type="OrthoDB" id="916275at2"/>
<organism evidence="1 3">
    <name type="scientific">Alkalithermobacter thermoalcaliphilus JW-YL-7 = DSM 7308</name>
    <dbReference type="NCBI Taxonomy" id="1121328"/>
    <lineage>
        <taxon>Bacteria</taxon>
        <taxon>Bacillati</taxon>
        <taxon>Bacillota</taxon>
        <taxon>Clostridia</taxon>
        <taxon>Peptostreptococcales</taxon>
        <taxon>Tepidibacteraceae</taxon>
        <taxon>Alkalithermobacter</taxon>
    </lineage>
</organism>
<evidence type="ECO:0000313" key="1">
    <source>
        <dbReference type="EMBL" id="KXZ39227.1"/>
    </source>
</evidence>